<protein>
    <submittedName>
        <fullName evidence="1">Uncharacterized protein</fullName>
    </submittedName>
</protein>
<organism evidence="1 2">
    <name type="scientific">Cinchona calisaya</name>
    <dbReference type="NCBI Taxonomy" id="153742"/>
    <lineage>
        <taxon>Eukaryota</taxon>
        <taxon>Viridiplantae</taxon>
        <taxon>Streptophyta</taxon>
        <taxon>Embryophyta</taxon>
        <taxon>Tracheophyta</taxon>
        <taxon>Spermatophyta</taxon>
        <taxon>Magnoliopsida</taxon>
        <taxon>eudicotyledons</taxon>
        <taxon>Gunneridae</taxon>
        <taxon>Pentapetalae</taxon>
        <taxon>asterids</taxon>
        <taxon>lamiids</taxon>
        <taxon>Gentianales</taxon>
        <taxon>Rubiaceae</taxon>
        <taxon>Cinchonoideae</taxon>
        <taxon>Cinchoneae</taxon>
        <taxon>Cinchona</taxon>
    </lineage>
</organism>
<dbReference type="EMBL" id="JBJUIK010000006">
    <property type="protein sequence ID" value="KAL3524883.1"/>
    <property type="molecule type" value="Genomic_DNA"/>
</dbReference>
<reference evidence="1 2" key="1">
    <citation type="submission" date="2024-11" db="EMBL/GenBank/DDBJ databases">
        <title>A near-complete genome assembly of Cinchona calisaya.</title>
        <authorList>
            <person name="Lian D.C."/>
            <person name="Zhao X.W."/>
            <person name="Wei L."/>
        </authorList>
    </citation>
    <scope>NUCLEOTIDE SEQUENCE [LARGE SCALE GENOMIC DNA]</scope>
    <source>
        <tissue evidence="1">Nenye</tissue>
    </source>
</reference>
<sequence length="131" mass="14913">MPIKLGLKYLQKIAKGTVSAFFICEELRVFRHSKKRILDILGPPIEAHTKDWGSCIPNCGPAVPPLKDLLEKMIDQLYNLFNTQQCSKTRPNRLVTRTHPSIPTLLRIIPESLERAMARKDSNELSTTMDL</sequence>
<proteinExistence type="predicted"/>
<evidence type="ECO:0000313" key="2">
    <source>
        <dbReference type="Proteomes" id="UP001630127"/>
    </source>
</evidence>
<dbReference type="AlphaFoldDB" id="A0ABD3A583"/>
<name>A0ABD3A583_9GENT</name>
<feature type="non-terminal residue" evidence="1">
    <location>
        <position position="131"/>
    </location>
</feature>
<gene>
    <name evidence="1" type="ORF">ACH5RR_013255</name>
</gene>
<keyword evidence="2" id="KW-1185">Reference proteome</keyword>
<evidence type="ECO:0000313" key="1">
    <source>
        <dbReference type="EMBL" id="KAL3524883.1"/>
    </source>
</evidence>
<dbReference type="Proteomes" id="UP001630127">
    <property type="component" value="Unassembled WGS sequence"/>
</dbReference>
<accession>A0ABD3A583</accession>
<comment type="caution">
    <text evidence="1">The sequence shown here is derived from an EMBL/GenBank/DDBJ whole genome shotgun (WGS) entry which is preliminary data.</text>
</comment>